<dbReference type="Gene3D" id="2.170.130.10">
    <property type="entry name" value="TonB-dependent receptor, plug domain"/>
    <property type="match status" value="1"/>
</dbReference>
<dbReference type="EMBL" id="FTMK01000009">
    <property type="protein sequence ID" value="SIQ51824.1"/>
    <property type="molecule type" value="Genomic_DNA"/>
</dbReference>
<evidence type="ECO:0000256" key="6">
    <source>
        <dbReference type="ARBA" id="ARBA00022729"/>
    </source>
</evidence>
<feature type="short sequence motif" description="TonB C-terminal box" evidence="11">
    <location>
        <begin position="663"/>
        <end position="680"/>
    </location>
</feature>
<dbReference type="Gene3D" id="2.40.170.20">
    <property type="entry name" value="TonB-dependent receptor, beta-barrel domain"/>
    <property type="match status" value="1"/>
</dbReference>
<evidence type="ECO:0000256" key="10">
    <source>
        <dbReference type="PROSITE-ProRule" id="PRU01360"/>
    </source>
</evidence>
<evidence type="ECO:0000256" key="2">
    <source>
        <dbReference type="ARBA" id="ARBA00009810"/>
    </source>
</evidence>
<evidence type="ECO:0000313" key="17">
    <source>
        <dbReference type="Proteomes" id="UP000323956"/>
    </source>
</evidence>
<proteinExistence type="inferred from homology"/>
<reference evidence="16 17" key="1">
    <citation type="submission" date="2017-01" db="EMBL/GenBank/DDBJ databases">
        <authorList>
            <person name="Varghese N."/>
            <person name="Submissions S."/>
        </authorList>
    </citation>
    <scope>NUCLEOTIDE SEQUENCE [LARGE SCALE GENOMIC DNA]</scope>
    <source>
        <strain evidence="16 17">ATCC 700171</strain>
    </source>
</reference>
<dbReference type="PANTHER" id="PTHR30069">
    <property type="entry name" value="TONB-DEPENDENT OUTER MEMBRANE RECEPTOR"/>
    <property type="match status" value="1"/>
</dbReference>
<dbReference type="PROSITE" id="PS01156">
    <property type="entry name" value="TONB_DEPENDENT_REC_2"/>
    <property type="match status" value="1"/>
</dbReference>
<keyword evidence="8 10" id="KW-0472">Membrane</keyword>
<keyword evidence="7 12" id="KW-0798">TonB box</keyword>
<dbReference type="AlphaFoldDB" id="A0A1N6TEY9"/>
<dbReference type="InterPro" id="IPR000531">
    <property type="entry name" value="Beta-barrel_TonB"/>
</dbReference>
<evidence type="ECO:0000256" key="7">
    <source>
        <dbReference type="ARBA" id="ARBA00023077"/>
    </source>
</evidence>
<dbReference type="InterPro" id="IPR037066">
    <property type="entry name" value="Plug_dom_sf"/>
</dbReference>
<dbReference type="PROSITE" id="PS52016">
    <property type="entry name" value="TONB_DEPENDENT_REC_3"/>
    <property type="match status" value="1"/>
</dbReference>
<keyword evidence="6 13" id="KW-0732">Signal</keyword>
<dbReference type="GO" id="GO:0015344">
    <property type="term" value="F:siderophore uptake transmembrane transporter activity"/>
    <property type="evidence" value="ECO:0007669"/>
    <property type="project" value="TreeGrafter"/>
</dbReference>
<dbReference type="GO" id="GO:0009279">
    <property type="term" value="C:cell outer membrane"/>
    <property type="evidence" value="ECO:0007669"/>
    <property type="project" value="UniProtKB-SubCell"/>
</dbReference>
<name>A0A1N6TEY9_9RHOB</name>
<dbReference type="GO" id="GO:0044718">
    <property type="term" value="P:siderophore transmembrane transport"/>
    <property type="evidence" value="ECO:0007669"/>
    <property type="project" value="TreeGrafter"/>
</dbReference>
<feature type="domain" description="TonB-dependent receptor-like beta-barrel" evidence="14">
    <location>
        <begin position="231"/>
        <end position="641"/>
    </location>
</feature>
<dbReference type="RefSeq" id="WP_149765463.1">
    <property type="nucleotide sequence ID" value="NZ_FTMK01000009.1"/>
</dbReference>
<feature type="domain" description="TonB-dependent receptor plug" evidence="15">
    <location>
        <begin position="47"/>
        <end position="147"/>
    </location>
</feature>
<evidence type="ECO:0000256" key="3">
    <source>
        <dbReference type="ARBA" id="ARBA00022448"/>
    </source>
</evidence>
<evidence type="ECO:0000313" key="16">
    <source>
        <dbReference type="EMBL" id="SIQ51824.1"/>
    </source>
</evidence>
<accession>A0A1N6TEY9</accession>
<comment type="similarity">
    <text evidence="2 10 12">Belongs to the TonB-dependent receptor family.</text>
</comment>
<dbReference type="Pfam" id="PF00593">
    <property type="entry name" value="TonB_dep_Rec_b-barrel"/>
    <property type="match status" value="1"/>
</dbReference>
<protein>
    <submittedName>
        <fullName evidence="16">Hemoglobin/transferrin/lactoferrin receptor protein</fullName>
    </submittedName>
</protein>
<dbReference type="Proteomes" id="UP000323956">
    <property type="component" value="Unassembled WGS sequence"/>
</dbReference>
<dbReference type="Pfam" id="PF07715">
    <property type="entry name" value="Plug"/>
    <property type="match status" value="1"/>
</dbReference>
<dbReference type="OrthoDB" id="9760494at2"/>
<keyword evidence="5 10" id="KW-0812">Transmembrane</keyword>
<dbReference type="InterPro" id="IPR036942">
    <property type="entry name" value="Beta-barrel_TonB_sf"/>
</dbReference>
<evidence type="ECO:0000256" key="5">
    <source>
        <dbReference type="ARBA" id="ARBA00022692"/>
    </source>
</evidence>
<dbReference type="PANTHER" id="PTHR30069:SF41">
    <property type="entry name" value="HEME_HEMOPEXIN UTILIZATION PROTEIN C"/>
    <property type="match status" value="1"/>
</dbReference>
<dbReference type="SUPFAM" id="SSF56935">
    <property type="entry name" value="Porins"/>
    <property type="match status" value="1"/>
</dbReference>
<keyword evidence="4 10" id="KW-1134">Transmembrane beta strand</keyword>
<keyword evidence="9 10" id="KW-0998">Cell outer membrane</keyword>
<evidence type="ECO:0000256" key="1">
    <source>
        <dbReference type="ARBA" id="ARBA00004571"/>
    </source>
</evidence>
<gene>
    <name evidence="16" type="ORF">SAMN05421641_1093</name>
</gene>
<evidence type="ECO:0000256" key="4">
    <source>
        <dbReference type="ARBA" id="ARBA00022452"/>
    </source>
</evidence>
<comment type="subcellular location">
    <subcellularLocation>
        <location evidence="1 10">Cell outer membrane</location>
        <topology evidence="1 10">Multi-pass membrane protein</topology>
    </subcellularLocation>
</comment>
<sequence>MRLRRIIPLAGVSSLALASALYAQDNGAAVVLDPITLVADGQENVEATGGVSVTAEDIEAMQPADVSELFARDSAITVSGGAGPSKRIHIFGMEQSNLAVTVDGVPQGVTSWHHTGSNVVDPAFLKSVEVEAGAAAADAGFGAAAGAVRYETVGARDLLTDGRNQGGRVGLSYGSNGRGVAGSLAGYGVYEGFDWFAMIHAADGKNYENGDGLEMNGSAPATRGLLTKFGYEFDTHRIELAYEYSRDDADRVIKMNMDLYSNDPEAVLDRGTYPLDVTRNTLSLKYSSTAPTDAWDPEAMVYISRNEYRRPNYAIGDLISDDPDASGRPNGDMNLESTTIGGVLKNTYTLGSGNITAGLDWQYDDYHIDNYGDHSMARTTPFNLDTMQIGAFVQGRFEFDNGIDLSTGLRLDHHRYTDWDNNSYSDTGASVNGTVSYEFAEGYEVFAGASHTWLGYEIGEYGLLHARNDDFTTDPDYEPATARNIKLGLNANQGNWTGNITFFDTRLDGLAQYDVAGGFLTNADEYRSKGFTLQGNYSWGSGRIGASFTDADVTQNGDEVLPQGGTVMPVGKLATLFIDQDIPQYNLRVGGTLEWADTLGTEEMTAEGFDDHSSYAVLNLYGEWRPQNYENIAVHLNIDNVFDRSYYERSSYVQRIRGTSRIEPLYAPGRTVTLGVKMDF</sequence>
<keyword evidence="3 10" id="KW-0813">Transport</keyword>
<evidence type="ECO:0000256" key="8">
    <source>
        <dbReference type="ARBA" id="ARBA00023136"/>
    </source>
</evidence>
<feature type="signal peptide" evidence="13">
    <location>
        <begin position="1"/>
        <end position="23"/>
    </location>
</feature>
<organism evidence="16 17">
    <name type="scientific">Paracoccus thiocyanatus</name>
    <dbReference type="NCBI Taxonomy" id="34006"/>
    <lineage>
        <taxon>Bacteria</taxon>
        <taxon>Pseudomonadati</taxon>
        <taxon>Pseudomonadota</taxon>
        <taxon>Alphaproteobacteria</taxon>
        <taxon>Rhodobacterales</taxon>
        <taxon>Paracoccaceae</taxon>
        <taxon>Paracoccus</taxon>
    </lineage>
</organism>
<dbReference type="InterPro" id="IPR039426">
    <property type="entry name" value="TonB-dep_rcpt-like"/>
</dbReference>
<evidence type="ECO:0000256" key="9">
    <source>
        <dbReference type="ARBA" id="ARBA00023237"/>
    </source>
</evidence>
<dbReference type="InterPro" id="IPR010917">
    <property type="entry name" value="TonB_rcpt_CS"/>
</dbReference>
<dbReference type="InterPro" id="IPR012910">
    <property type="entry name" value="Plug_dom"/>
</dbReference>
<evidence type="ECO:0000256" key="13">
    <source>
        <dbReference type="SAM" id="SignalP"/>
    </source>
</evidence>
<evidence type="ECO:0000256" key="11">
    <source>
        <dbReference type="PROSITE-ProRule" id="PRU10144"/>
    </source>
</evidence>
<evidence type="ECO:0000259" key="14">
    <source>
        <dbReference type="Pfam" id="PF00593"/>
    </source>
</evidence>
<feature type="chain" id="PRO_5012433016" evidence="13">
    <location>
        <begin position="24"/>
        <end position="680"/>
    </location>
</feature>
<evidence type="ECO:0000256" key="12">
    <source>
        <dbReference type="RuleBase" id="RU003357"/>
    </source>
</evidence>
<evidence type="ECO:0000259" key="15">
    <source>
        <dbReference type="Pfam" id="PF07715"/>
    </source>
</evidence>
<keyword evidence="16" id="KW-0675">Receptor</keyword>